<evidence type="ECO:0000313" key="1">
    <source>
        <dbReference type="EMBL" id="ERP31754.1"/>
    </source>
</evidence>
<comment type="caution">
    <text evidence="1">The sequence shown here is derived from an EMBL/GenBank/DDBJ whole genome shotgun (WGS) entry which is preliminary data.</text>
</comment>
<accession>U7D5F7</accession>
<dbReference type="EMBL" id="ASJR01000010">
    <property type="protein sequence ID" value="ERP31754.1"/>
    <property type="molecule type" value="Genomic_DNA"/>
</dbReference>
<name>U7D5F7_9BACT</name>
<evidence type="ECO:0000313" key="2">
    <source>
        <dbReference type="Proteomes" id="UP000017148"/>
    </source>
</evidence>
<reference evidence="1 2" key="1">
    <citation type="journal article" date="2013" name="Environ. Microbiol.">
        <title>Genome analysis of Chitinivibrio alkaliphilus gen. nov., sp. nov., a novel extremely haloalkaliphilic anaerobic chitinolytic bacterium from the candidate phylum Termite Group 3.</title>
        <authorList>
            <person name="Sorokin D.Y."/>
            <person name="Gumerov V.M."/>
            <person name="Rakitin A.L."/>
            <person name="Beletsky A.V."/>
            <person name="Damste J.S."/>
            <person name="Muyzer G."/>
            <person name="Mardanov A.V."/>
            <person name="Ravin N.V."/>
        </authorList>
    </citation>
    <scope>NUCLEOTIDE SEQUENCE [LARGE SCALE GENOMIC DNA]</scope>
    <source>
        <strain evidence="1 2">ACht1</strain>
    </source>
</reference>
<keyword evidence="2" id="KW-1185">Reference proteome</keyword>
<sequence>MSLEIVSFIRRVRLRRCPSTGRSSPLSSQDEDTILRSAPFSWVHEDTILLSDPASWVHEGIILCSNHAPGFKPVSTETSHTSDIPDTTHGLFECIPIIFTGYWVLQIKTIPGIVIAPVTGTTTIT</sequence>
<dbReference type="AlphaFoldDB" id="U7D5F7"/>
<protein>
    <submittedName>
        <fullName evidence="1">Uncharacterized protein</fullName>
    </submittedName>
</protein>
<dbReference type="Proteomes" id="UP000017148">
    <property type="component" value="Unassembled WGS sequence"/>
</dbReference>
<organism evidence="1 2">
    <name type="scientific">Chitinivibrio alkaliphilus ACht1</name>
    <dbReference type="NCBI Taxonomy" id="1313304"/>
    <lineage>
        <taxon>Bacteria</taxon>
        <taxon>Pseudomonadati</taxon>
        <taxon>Fibrobacterota</taxon>
        <taxon>Chitinivibrionia</taxon>
        <taxon>Chitinivibrionales</taxon>
        <taxon>Chitinivibrionaceae</taxon>
        <taxon>Chitinivibrio</taxon>
    </lineage>
</organism>
<gene>
    <name evidence="1" type="ORF">CALK_1419</name>
</gene>
<proteinExistence type="predicted"/>